<keyword evidence="3 6" id="KW-0815">Transposition</keyword>
<comment type="caution">
    <text evidence="8">The sequence shown here is derived from an EMBL/GenBank/DDBJ whole genome shotgun (WGS) entry which is preliminary data.</text>
</comment>
<dbReference type="GO" id="GO:0006313">
    <property type="term" value="P:DNA transposition"/>
    <property type="evidence" value="ECO:0007669"/>
    <property type="project" value="UniProtKB-UniRule"/>
</dbReference>
<dbReference type="GO" id="GO:0004803">
    <property type="term" value="F:transposase activity"/>
    <property type="evidence" value="ECO:0007669"/>
    <property type="project" value="UniProtKB-UniRule"/>
</dbReference>
<name>A0A4R4WCM4_9ACTN</name>
<dbReference type="GO" id="GO:0016987">
    <property type="term" value="F:sigma factor activity"/>
    <property type="evidence" value="ECO:0007669"/>
    <property type="project" value="UniProtKB-KW"/>
</dbReference>
<evidence type="ECO:0000256" key="1">
    <source>
        <dbReference type="ARBA" id="ARBA00002190"/>
    </source>
</evidence>
<keyword evidence="6" id="KW-0814">Transposable element</keyword>
<dbReference type="InterPro" id="IPR036388">
    <property type="entry name" value="WH-like_DNA-bd_sf"/>
</dbReference>
<evidence type="ECO:0000256" key="7">
    <source>
        <dbReference type="SAM" id="MobiDB-lite"/>
    </source>
</evidence>
<sequence length="168" mass="17764">MAGDTSPHRDGEVPLRDLLGDQVLDLLLERSKDGKGGLRLTGDGSMLGELVKAVLERALEAELSSHLGYGKHDPAGHGTGNSRNGRIGKTVQTGVGPVRLAVPRDRAGTFEPVLPPVQREIMAWTIDGYTPAEIAELLDKSPPAVRVNLFKARATLRIALAGMGGDDG</sequence>
<feature type="region of interest" description="Disordered" evidence="7">
    <location>
        <begin position="69"/>
        <end position="90"/>
    </location>
</feature>
<evidence type="ECO:0000256" key="5">
    <source>
        <dbReference type="ARBA" id="ARBA00023172"/>
    </source>
</evidence>
<dbReference type="GO" id="GO:0006352">
    <property type="term" value="P:DNA-templated transcription initiation"/>
    <property type="evidence" value="ECO:0007669"/>
    <property type="project" value="InterPro"/>
</dbReference>
<dbReference type="Pfam" id="PF00872">
    <property type="entry name" value="Transposase_mut"/>
    <property type="match status" value="1"/>
</dbReference>
<dbReference type="EMBL" id="SMKP01000222">
    <property type="protein sequence ID" value="TDD11170.1"/>
    <property type="molecule type" value="Genomic_DNA"/>
</dbReference>
<dbReference type="Gene3D" id="1.10.10.10">
    <property type="entry name" value="Winged helix-like DNA-binding domain superfamily/Winged helix DNA-binding domain"/>
    <property type="match status" value="1"/>
</dbReference>
<evidence type="ECO:0000313" key="9">
    <source>
        <dbReference type="Proteomes" id="UP000294543"/>
    </source>
</evidence>
<evidence type="ECO:0000256" key="2">
    <source>
        <dbReference type="ARBA" id="ARBA00010961"/>
    </source>
</evidence>
<organism evidence="8 9">
    <name type="scientific">Nonomuraea diastatica</name>
    <dbReference type="NCBI Taxonomy" id="1848329"/>
    <lineage>
        <taxon>Bacteria</taxon>
        <taxon>Bacillati</taxon>
        <taxon>Actinomycetota</taxon>
        <taxon>Actinomycetes</taxon>
        <taxon>Streptosporangiales</taxon>
        <taxon>Streptosporangiaceae</taxon>
        <taxon>Nonomuraea</taxon>
    </lineage>
</organism>
<evidence type="ECO:0000256" key="4">
    <source>
        <dbReference type="ARBA" id="ARBA00023125"/>
    </source>
</evidence>
<protein>
    <recommendedName>
        <fullName evidence="6">Mutator family transposase</fullName>
    </recommendedName>
</protein>
<dbReference type="PANTHER" id="PTHR33217:SF8">
    <property type="entry name" value="MUTATOR FAMILY TRANSPOSASE"/>
    <property type="match status" value="1"/>
</dbReference>
<dbReference type="InterPro" id="IPR001207">
    <property type="entry name" value="Transposase_mutator"/>
</dbReference>
<keyword evidence="4 6" id="KW-0238">DNA-binding</keyword>
<dbReference type="Proteomes" id="UP000294543">
    <property type="component" value="Unassembled WGS sequence"/>
</dbReference>
<gene>
    <name evidence="8" type="ORF">E1294_45525</name>
</gene>
<comment type="similarity">
    <text evidence="2 6">Belongs to the transposase mutator family.</text>
</comment>
<keyword evidence="9" id="KW-1185">Reference proteome</keyword>
<evidence type="ECO:0000313" key="8">
    <source>
        <dbReference type="EMBL" id="TDD11170.1"/>
    </source>
</evidence>
<keyword evidence="5 6" id="KW-0233">DNA recombination</keyword>
<dbReference type="PANTHER" id="PTHR33217">
    <property type="entry name" value="TRANSPOSASE FOR INSERTION SEQUENCE ELEMENT IS1081"/>
    <property type="match status" value="1"/>
</dbReference>
<proteinExistence type="inferred from homology"/>
<evidence type="ECO:0000256" key="3">
    <source>
        <dbReference type="ARBA" id="ARBA00022578"/>
    </source>
</evidence>
<dbReference type="OrthoDB" id="9793302at2"/>
<dbReference type="GO" id="GO:0003677">
    <property type="term" value="F:DNA binding"/>
    <property type="evidence" value="ECO:0007669"/>
    <property type="project" value="UniProtKB-UniRule"/>
</dbReference>
<dbReference type="AlphaFoldDB" id="A0A4R4WCM4"/>
<dbReference type="InterPro" id="IPR013324">
    <property type="entry name" value="RNA_pol_sigma_r3/r4-like"/>
</dbReference>
<dbReference type="SUPFAM" id="SSF88659">
    <property type="entry name" value="Sigma3 and sigma4 domains of RNA polymerase sigma factors"/>
    <property type="match status" value="1"/>
</dbReference>
<accession>A0A4R4WCM4</accession>
<comment type="function">
    <text evidence="1 6">Required for the transposition of the insertion element.</text>
</comment>
<evidence type="ECO:0000256" key="6">
    <source>
        <dbReference type="RuleBase" id="RU365089"/>
    </source>
</evidence>
<reference evidence="8 9" key="1">
    <citation type="submission" date="2019-03" db="EMBL/GenBank/DDBJ databases">
        <title>Draft genome sequences of novel Actinobacteria.</title>
        <authorList>
            <person name="Sahin N."/>
            <person name="Ay H."/>
            <person name="Saygin H."/>
        </authorList>
    </citation>
    <scope>NUCLEOTIDE SEQUENCE [LARGE SCALE GENOMIC DNA]</scope>
    <source>
        <strain evidence="8 9">KC712</strain>
    </source>
</reference>